<accession>A0A645EVV5</accession>
<comment type="caution">
    <text evidence="1">The sequence shown here is derived from an EMBL/GenBank/DDBJ whole genome shotgun (WGS) entry which is preliminary data.</text>
</comment>
<evidence type="ECO:0000313" key="1">
    <source>
        <dbReference type="EMBL" id="MPN04604.1"/>
    </source>
</evidence>
<dbReference type="EMBL" id="VSSQ01050519">
    <property type="protein sequence ID" value="MPN04604.1"/>
    <property type="molecule type" value="Genomic_DNA"/>
</dbReference>
<proteinExistence type="predicted"/>
<reference evidence="1" key="1">
    <citation type="submission" date="2019-08" db="EMBL/GenBank/DDBJ databases">
        <authorList>
            <person name="Kucharzyk K."/>
            <person name="Murdoch R.W."/>
            <person name="Higgins S."/>
            <person name="Loffler F."/>
        </authorList>
    </citation>
    <scope>NUCLEOTIDE SEQUENCE</scope>
</reference>
<sequence>MGDAFMAINTGLLFRDAHFVHLLGIRALCSKIHCVHTVAATAGRRITRLELCPDGLRHLQTMFFKFFRGIDFFGYELVINIF</sequence>
<name>A0A645EVV5_9ZZZZ</name>
<protein>
    <submittedName>
        <fullName evidence="1">Uncharacterized protein</fullName>
    </submittedName>
</protein>
<organism evidence="1">
    <name type="scientific">bioreactor metagenome</name>
    <dbReference type="NCBI Taxonomy" id="1076179"/>
    <lineage>
        <taxon>unclassified sequences</taxon>
        <taxon>metagenomes</taxon>
        <taxon>ecological metagenomes</taxon>
    </lineage>
</organism>
<gene>
    <name evidence="1" type="ORF">SDC9_151847</name>
</gene>
<dbReference type="AlphaFoldDB" id="A0A645EVV5"/>